<feature type="chain" id="PRO_5040213489" description="DUF3598 domain-containing protein" evidence="2">
    <location>
        <begin position="24"/>
        <end position="453"/>
    </location>
</feature>
<keyword evidence="2" id="KW-0732">Signal</keyword>
<organism evidence="3 4">
    <name type="scientific">Seminavis robusta</name>
    <dbReference type="NCBI Taxonomy" id="568900"/>
    <lineage>
        <taxon>Eukaryota</taxon>
        <taxon>Sar</taxon>
        <taxon>Stramenopiles</taxon>
        <taxon>Ochrophyta</taxon>
        <taxon>Bacillariophyta</taxon>
        <taxon>Bacillariophyceae</taxon>
        <taxon>Bacillariophycidae</taxon>
        <taxon>Naviculales</taxon>
        <taxon>Naviculaceae</taxon>
        <taxon>Seminavis</taxon>
    </lineage>
</organism>
<feature type="signal peptide" evidence="2">
    <location>
        <begin position="1"/>
        <end position="23"/>
    </location>
</feature>
<feature type="region of interest" description="Disordered" evidence="1">
    <location>
        <begin position="376"/>
        <end position="453"/>
    </location>
</feature>
<dbReference type="InterPro" id="IPR012674">
    <property type="entry name" value="Calycin"/>
</dbReference>
<proteinExistence type="predicted"/>
<gene>
    <name evidence="3" type="ORF">SEMRO_799_G204180.1</name>
</gene>
<dbReference type="Proteomes" id="UP001153069">
    <property type="component" value="Unassembled WGS sequence"/>
</dbReference>
<accession>A0A9N8ECD4</accession>
<name>A0A9N8ECD4_9STRA</name>
<feature type="compositionally biased region" description="Low complexity" evidence="1">
    <location>
        <begin position="412"/>
        <end position="431"/>
    </location>
</feature>
<protein>
    <recommendedName>
        <fullName evidence="5">DUF3598 domain-containing protein</fullName>
    </recommendedName>
</protein>
<keyword evidence="4" id="KW-1185">Reference proteome</keyword>
<dbReference type="AlphaFoldDB" id="A0A9N8ECD4"/>
<evidence type="ECO:0000256" key="2">
    <source>
        <dbReference type="SAM" id="SignalP"/>
    </source>
</evidence>
<evidence type="ECO:0008006" key="5">
    <source>
        <dbReference type="Google" id="ProtNLM"/>
    </source>
</evidence>
<sequence length="453" mass="49695">MMMMTQIPVLFLSLGYLQLGIQGFTPPNTFSRTSPLTPLSLSSQPTEEPELDEAEIQWDLFQKHHAKGSWKGIWTTYDYIGDVMDETVASVNYYTQDGTVEQTHSIVTGAKRSDCATCFDSMDIKEFPVAKYNKQTGFSKTRFAANAMVNGPSLLRSGVMATELILTYGDGRVRVTFQHAPVWEQGVEPGSGPPQGLKLVRTMVSREAQRDVPPTAETEAAVPPQTGNPTFYRPVPPFNWHKKWAGSSWTWGPQSGDKGWAIEDLEEEDAWQGIATVERWNLRLPGGIFMQAPRIITDFQAELCRLAWLPDDETLLRVEAGCLALQPMIMDDDQLVGFYPPSLASLRCDVLKKIGELDQVPSFVRDQMGENELIKPKAEEAPASPQAATPSVDNSSSQSATEDVKSSNNPPAAKATDVSTSASDSKDATSTPPESKGDQNDSGLDAIRDALSL</sequence>
<feature type="compositionally biased region" description="Polar residues" evidence="1">
    <location>
        <begin position="386"/>
        <end position="410"/>
    </location>
</feature>
<reference evidence="3" key="1">
    <citation type="submission" date="2020-06" db="EMBL/GenBank/DDBJ databases">
        <authorList>
            <consortium name="Plant Systems Biology data submission"/>
        </authorList>
    </citation>
    <scope>NUCLEOTIDE SEQUENCE</scope>
    <source>
        <strain evidence="3">D6</strain>
    </source>
</reference>
<evidence type="ECO:0000313" key="3">
    <source>
        <dbReference type="EMBL" id="CAB9516676.1"/>
    </source>
</evidence>
<evidence type="ECO:0000256" key="1">
    <source>
        <dbReference type="SAM" id="MobiDB-lite"/>
    </source>
</evidence>
<dbReference type="Gene3D" id="2.40.128.20">
    <property type="match status" value="1"/>
</dbReference>
<evidence type="ECO:0000313" key="4">
    <source>
        <dbReference type="Proteomes" id="UP001153069"/>
    </source>
</evidence>
<comment type="caution">
    <text evidence="3">The sequence shown here is derived from an EMBL/GenBank/DDBJ whole genome shotgun (WGS) entry which is preliminary data.</text>
</comment>
<dbReference type="EMBL" id="CAICTM010000798">
    <property type="protein sequence ID" value="CAB9516676.1"/>
    <property type="molecule type" value="Genomic_DNA"/>
</dbReference>
<dbReference type="OrthoDB" id="200051at2759"/>